<dbReference type="InterPro" id="IPR012337">
    <property type="entry name" value="RNaseH-like_sf"/>
</dbReference>
<name>A0A847D4J5_9LACT</name>
<feature type="domain" description="Integrase catalytic" evidence="1">
    <location>
        <begin position="2"/>
        <end position="29"/>
    </location>
</feature>
<comment type="caution">
    <text evidence="2">The sequence shown here is derived from an EMBL/GenBank/DDBJ whole genome shotgun (WGS) entry which is preliminary data.</text>
</comment>
<sequence length="39" mass="4658">LLQLELSDYVNWYNNCRLHQSLGYLTPNEVVHNTHNLFV</sequence>
<organism evidence="2 3">
    <name type="scientific">Trichococcus flocculiformis</name>
    <dbReference type="NCBI Taxonomy" id="82803"/>
    <lineage>
        <taxon>Bacteria</taxon>
        <taxon>Bacillati</taxon>
        <taxon>Bacillota</taxon>
        <taxon>Bacilli</taxon>
        <taxon>Lactobacillales</taxon>
        <taxon>Carnobacteriaceae</taxon>
        <taxon>Trichococcus</taxon>
    </lineage>
</organism>
<dbReference type="SUPFAM" id="SSF53098">
    <property type="entry name" value="Ribonuclease H-like"/>
    <property type="match status" value="1"/>
</dbReference>
<evidence type="ECO:0000259" key="1">
    <source>
        <dbReference type="Pfam" id="PF13333"/>
    </source>
</evidence>
<dbReference type="EMBL" id="JAAZCD010000078">
    <property type="protein sequence ID" value="NLD31304.1"/>
    <property type="molecule type" value="Genomic_DNA"/>
</dbReference>
<proteinExistence type="predicted"/>
<evidence type="ECO:0000313" key="3">
    <source>
        <dbReference type="Proteomes" id="UP000589373"/>
    </source>
</evidence>
<evidence type="ECO:0000313" key="2">
    <source>
        <dbReference type="EMBL" id="NLD31304.1"/>
    </source>
</evidence>
<feature type="non-terminal residue" evidence="2">
    <location>
        <position position="1"/>
    </location>
</feature>
<protein>
    <submittedName>
        <fullName evidence="2">IS3 family transposase</fullName>
    </submittedName>
</protein>
<dbReference type="InterPro" id="IPR001584">
    <property type="entry name" value="Integrase_cat-core"/>
</dbReference>
<dbReference type="GO" id="GO:0015074">
    <property type="term" value="P:DNA integration"/>
    <property type="evidence" value="ECO:0007669"/>
    <property type="project" value="InterPro"/>
</dbReference>
<dbReference type="AlphaFoldDB" id="A0A847D4J5"/>
<gene>
    <name evidence="2" type="ORF">GX662_03475</name>
</gene>
<dbReference type="Proteomes" id="UP000589373">
    <property type="component" value="Unassembled WGS sequence"/>
</dbReference>
<accession>A0A847D4J5</accession>
<reference evidence="2 3" key="1">
    <citation type="journal article" date="2020" name="Biotechnol. Biofuels">
        <title>New insights from the biogas microbiome by comprehensive genome-resolved metagenomics of nearly 1600 species originating from multiple anaerobic digesters.</title>
        <authorList>
            <person name="Campanaro S."/>
            <person name="Treu L."/>
            <person name="Rodriguez-R L.M."/>
            <person name="Kovalovszki A."/>
            <person name="Ziels R.M."/>
            <person name="Maus I."/>
            <person name="Zhu X."/>
            <person name="Kougias P.G."/>
            <person name="Basile A."/>
            <person name="Luo G."/>
            <person name="Schluter A."/>
            <person name="Konstantinidis K.T."/>
            <person name="Angelidaki I."/>
        </authorList>
    </citation>
    <scope>NUCLEOTIDE SEQUENCE [LARGE SCALE GENOMIC DNA]</scope>
    <source>
        <strain evidence="2">AS07pgkLD_105</strain>
    </source>
</reference>
<dbReference type="RefSeq" id="WP_276642098.1">
    <property type="nucleotide sequence ID" value="NZ_JAAZCD010000078.1"/>
</dbReference>
<dbReference type="Pfam" id="PF13333">
    <property type="entry name" value="rve_2"/>
    <property type="match status" value="1"/>
</dbReference>